<sequence length="100" mass="11372">MELNGSQVTRVLLNHVATSMKDNVKFQEVTAWCDSTIVLAWLRTPPHRLQVFEGNRVSDIISSKLNITWRHVPSEMNCSDGRYSWLFCGGVNNSRPVVEP</sequence>
<accession>A0A8S1AQF1</accession>
<organism evidence="1 2">
    <name type="scientific">Arctia plantaginis</name>
    <name type="common">Wood tiger moth</name>
    <name type="synonym">Phalaena plantaginis</name>
    <dbReference type="NCBI Taxonomy" id="874455"/>
    <lineage>
        <taxon>Eukaryota</taxon>
        <taxon>Metazoa</taxon>
        <taxon>Ecdysozoa</taxon>
        <taxon>Arthropoda</taxon>
        <taxon>Hexapoda</taxon>
        <taxon>Insecta</taxon>
        <taxon>Pterygota</taxon>
        <taxon>Neoptera</taxon>
        <taxon>Endopterygota</taxon>
        <taxon>Lepidoptera</taxon>
        <taxon>Glossata</taxon>
        <taxon>Ditrysia</taxon>
        <taxon>Noctuoidea</taxon>
        <taxon>Erebidae</taxon>
        <taxon>Arctiinae</taxon>
        <taxon>Arctia</taxon>
    </lineage>
</organism>
<name>A0A8S1AQF1_ARCPL</name>
<gene>
    <name evidence="1" type="ORF">APLA_LOCUS11285</name>
</gene>
<keyword evidence="2" id="KW-1185">Reference proteome</keyword>
<protein>
    <submittedName>
        <fullName evidence="1">Uncharacterized protein</fullName>
    </submittedName>
</protein>
<dbReference type="Proteomes" id="UP000494106">
    <property type="component" value="Unassembled WGS sequence"/>
</dbReference>
<evidence type="ECO:0000313" key="2">
    <source>
        <dbReference type="Proteomes" id="UP000494106"/>
    </source>
</evidence>
<dbReference type="EMBL" id="CADEBC010000530">
    <property type="protein sequence ID" value="CAB3247335.1"/>
    <property type="molecule type" value="Genomic_DNA"/>
</dbReference>
<evidence type="ECO:0000313" key="1">
    <source>
        <dbReference type="EMBL" id="CAB3247335.1"/>
    </source>
</evidence>
<dbReference type="AlphaFoldDB" id="A0A8S1AQF1"/>
<comment type="caution">
    <text evidence="1">The sequence shown here is derived from an EMBL/GenBank/DDBJ whole genome shotgun (WGS) entry which is preliminary data.</text>
</comment>
<reference evidence="1 2" key="1">
    <citation type="submission" date="2020-04" db="EMBL/GenBank/DDBJ databases">
        <authorList>
            <person name="Wallbank WR R."/>
            <person name="Pardo Diaz C."/>
            <person name="Kozak K."/>
            <person name="Martin S."/>
            <person name="Jiggins C."/>
            <person name="Moest M."/>
            <person name="Warren A I."/>
            <person name="Byers J.R.P. K."/>
            <person name="Montejo-Kovacevich G."/>
            <person name="Yen C E."/>
        </authorList>
    </citation>
    <scope>NUCLEOTIDE SEQUENCE [LARGE SCALE GENOMIC DNA]</scope>
</reference>
<proteinExistence type="predicted"/>
<dbReference type="OrthoDB" id="5986643at2759"/>